<evidence type="ECO:0000256" key="1">
    <source>
        <dbReference type="SAM" id="MobiDB-lite"/>
    </source>
</evidence>
<dbReference type="VEuPathDB" id="FungiDB:AMAG_02847"/>
<dbReference type="AlphaFoldDB" id="A0A0L0S3H4"/>
<evidence type="ECO:0000313" key="2">
    <source>
        <dbReference type="EMBL" id="KNE57097.1"/>
    </source>
</evidence>
<dbReference type="Proteomes" id="UP000054350">
    <property type="component" value="Unassembled WGS sequence"/>
</dbReference>
<evidence type="ECO:0000313" key="3">
    <source>
        <dbReference type="Proteomes" id="UP000054350"/>
    </source>
</evidence>
<sequence>MLITKNKLFHIYLLDSSVVNGSFTYTHSTHLANAVAAAAAAAAATQPSDGPGSAPQEPILAAAAAAAAAAMAAASSTYDYASPILGDLDMTSPLLSDSLDALAMASGAASPLLADASSPHLMDDGGAAAAAAAAAAYMSMLHGTPPQGTQQQHMAPPHHHHHHAPMSHGGGGGAGRDAIDAVVDEWLVADVPATPTTPERAHGAPQGHGGV</sequence>
<keyword evidence="3" id="KW-1185">Reference proteome</keyword>
<name>A0A0L0S3H4_ALLM3</name>
<feature type="region of interest" description="Disordered" evidence="1">
    <location>
        <begin position="142"/>
        <end position="177"/>
    </location>
</feature>
<proteinExistence type="predicted"/>
<gene>
    <name evidence="2" type="ORF">AMAG_02847</name>
</gene>
<organism evidence="2 3">
    <name type="scientific">Allomyces macrogynus (strain ATCC 38327)</name>
    <name type="common">Allomyces javanicus var. macrogynus</name>
    <dbReference type="NCBI Taxonomy" id="578462"/>
    <lineage>
        <taxon>Eukaryota</taxon>
        <taxon>Fungi</taxon>
        <taxon>Fungi incertae sedis</taxon>
        <taxon>Blastocladiomycota</taxon>
        <taxon>Blastocladiomycetes</taxon>
        <taxon>Blastocladiales</taxon>
        <taxon>Blastocladiaceae</taxon>
        <taxon>Allomyces</taxon>
    </lineage>
</organism>
<accession>A0A0L0S3H4</accession>
<reference evidence="3" key="2">
    <citation type="submission" date="2009-11" db="EMBL/GenBank/DDBJ databases">
        <title>The Genome Sequence of Allomyces macrogynus strain ATCC 38327.</title>
        <authorList>
            <consortium name="The Broad Institute Genome Sequencing Platform"/>
            <person name="Russ C."/>
            <person name="Cuomo C."/>
            <person name="Shea T."/>
            <person name="Young S.K."/>
            <person name="Zeng Q."/>
            <person name="Koehrsen M."/>
            <person name="Haas B."/>
            <person name="Borodovsky M."/>
            <person name="Guigo R."/>
            <person name="Alvarado L."/>
            <person name="Berlin A."/>
            <person name="Borenstein D."/>
            <person name="Chen Z."/>
            <person name="Engels R."/>
            <person name="Freedman E."/>
            <person name="Gellesch M."/>
            <person name="Goldberg J."/>
            <person name="Griggs A."/>
            <person name="Gujja S."/>
            <person name="Heiman D."/>
            <person name="Hepburn T."/>
            <person name="Howarth C."/>
            <person name="Jen D."/>
            <person name="Larson L."/>
            <person name="Lewis B."/>
            <person name="Mehta T."/>
            <person name="Park D."/>
            <person name="Pearson M."/>
            <person name="Roberts A."/>
            <person name="Saif S."/>
            <person name="Shenoy N."/>
            <person name="Sisk P."/>
            <person name="Stolte C."/>
            <person name="Sykes S."/>
            <person name="Walk T."/>
            <person name="White J."/>
            <person name="Yandava C."/>
            <person name="Burger G."/>
            <person name="Gray M.W."/>
            <person name="Holland P.W.H."/>
            <person name="King N."/>
            <person name="Lang F.B.F."/>
            <person name="Roger A.J."/>
            <person name="Ruiz-Trillo I."/>
            <person name="Lander E."/>
            <person name="Nusbaum C."/>
        </authorList>
    </citation>
    <scope>NUCLEOTIDE SEQUENCE [LARGE SCALE GENOMIC DNA]</scope>
    <source>
        <strain evidence="3">ATCC 38327</strain>
    </source>
</reference>
<reference evidence="2 3" key="1">
    <citation type="submission" date="2009-11" db="EMBL/GenBank/DDBJ databases">
        <title>Annotation of Allomyces macrogynus ATCC 38327.</title>
        <authorList>
            <consortium name="The Broad Institute Genome Sequencing Platform"/>
            <person name="Russ C."/>
            <person name="Cuomo C."/>
            <person name="Burger G."/>
            <person name="Gray M.W."/>
            <person name="Holland P.W.H."/>
            <person name="King N."/>
            <person name="Lang F.B.F."/>
            <person name="Roger A.J."/>
            <person name="Ruiz-Trillo I."/>
            <person name="Young S.K."/>
            <person name="Zeng Q."/>
            <person name="Gargeya S."/>
            <person name="Fitzgerald M."/>
            <person name="Haas B."/>
            <person name="Abouelleil A."/>
            <person name="Alvarado L."/>
            <person name="Arachchi H.M."/>
            <person name="Berlin A."/>
            <person name="Chapman S.B."/>
            <person name="Gearin G."/>
            <person name="Goldberg J."/>
            <person name="Griggs A."/>
            <person name="Gujja S."/>
            <person name="Hansen M."/>
            <person name="Heiman D."/>
            <person name="Howarth C."/>
            <person name="Larimer J."/>
            <person name="Lui A."/>
            <person name="MacDonald P.J.P."/>
            <person name="McCowen C."/>
            <person name="Montmayeur A."/>
            <person name="Murphy C."/>
            <person name="Neiman D."/>
            <person name="Pearson M."/>
            <person name="Priest M."/>
            <person name="Roberts A."/>
            <person name="Saif S."/>
            <person name="Shea T."/>
            <person name="Sisk P."/>
            <person name="Stolte C."/>
            <person name="Sykes S."/>
            <person name="Wortman J."/>
            <person name="Nusbaum C."/>
            <person name="Birren B."/>
        </authorList>
    </citation>
    <scope>NUCLEOTIDE SEQUENCE [LARGE SCALE GENOMIC DNA]</scope>
    <source>
        <strain evidence="2 3">ATCC 38327</strain>
    </source>
</reference>
<feature type="compositionally biased region" description="Basic residues" evidence="1">
    <location>
        <begin position="156"/>
        <end position="165"/>
    </location>
</feature>
<dbReference type="EMBL" id="GG745331">
    <property type="protein sequence ID" value="KNE57097.1"/>
    <property type="molecule type" value="Genomic_DNA"/>
</dbReference>
<protein>
    <submittedName>
        <fullName evidence="2">Uncharacterized protein</fullName>
    </submittedName>
</protein>